<dbReference type="InterPro" id="IPR023997">
    <property type="entry name" value="TonB-dep_OMP_SusC/RagA_CS"/>
</dbReference>
<dbReference type="Pfam" id="PF13715">
    <property type="entry name" value="CarbopepD_reg_2"/>
    <property type="match status" value="1"/>
</dbReference>
<feature type="domain" description="TonB-dependent receptor plug" evidence="9">
    <location>
        <begin position="124"/>
        <end position="229"/>
    </location>
</feature>
<dbReference type="SUPFAM" id="SSF56935">
    <property type="entry name" value="Porins"/>
    <property type="match status" value="1"/>
</dbReference>
<dbReference type="NCBIfam" id="TIGR04057">
    <property type="entry name" value="SusC_RagA_signa"/>
    <property type="match status" value="1"/>
</dbReference>
<dbReference type="InterPro" id="IPR023996">
    <property type="entry name" value="TonB-dep_OMP_SusC/RagA"/>
</dbReference>
<feature type="chain" id="PRO_5024314284" evidence="8">
    <location>
        <begin position="31"/>
        <end position="1023"/>
    </location>
</feature>
<dbReference type="NCBIfam" id="TIGR04056">
    <property type="entry name" value="OMP_RagA_SusC"/>
    <property type="match status" value="1"/>
</dbReference>
<keyword evidence="3 7" id="KW-1134">Transmembrane beta strand</keyword>
<protein>
    <submittedName>
        <fullName evidence="10">TonB-dependent receptor</fullName>
    </submittedName>
</protein>
<dbReference type="InterPro" id="IPR039426">
    <property type="entry name" value="TonB-dep_rcpt-like"/>
</dbReference>
<dbReference type="EMBL" id="CP044016">
    <property type="protein sequence ID" value="QES88649.1"/>
    <property type="molecule type" value="Genomic_DNA"/>
</dbReference>
<dbReference type="RefSeq" id="WP_131329617.1">
    <property type="nucleotide sequence ID" value="NZ_CP044016.1"/>
</dbReference>
<evidence type="ECO:0000313" key="10">
    <source>
        <dbReference type="EMBL" id="QES88649.1"/>
    </source>
</evidence>
<evidence type="ECO:0000256" key="4">
    <source>
        <dbReference type="ARBA" id="ARBA00022692"/>
    </source>
</evidence>
<sequence length="1023" mass="112835">MNFKQPKKLKKLALKGILNSCLLLAINANAQDSTVFKGRILDSTQQPIVNASILLKGSNKVTYSNDSGYFSVKSLAGNTLVISIVGYDTKDYVIPVDKNNLPIIMSHRLTDLDDVVVVGYGAVKKKDLTGSVSIVNVDNAKKAATYDVAKMLQGQAAGVSVQGSGEPGGYVAIKIRGISTFGNNSPLFVIDGIPVDNPYDFSPDDIESIQVLKDASAAAIYGSRAATGVVIITTKKGKNGPPIVRYNGYLGMQHLPRKLSLTNAAEYQKIVYAAETNAGIAHTPGNDPSNPNYITDINTDWQKEATKTGLITDHTIGISGGSKYTTYNVDLGYFDQTGYQKGPQNYNRYTVNSSLQGHKGKFSFGGKFSYVKSHKGNYGVTNGHAVYGGSVTSMVTAIPTMPVFDSTHKGGYGGVNDAINGKVVSTNVVGLNNLVTDWSNRERTFLNGWGEIEFVKNLKYKINVSYDRTNFKNFHYEPSFDMGYYYINSQYYMMQQMGTQTVGIVENLLTYNLKTGRHRLDLLGGMTYQENTFESMTASAQDDGDLQFQTFDAIANSNAKNIVSYKDGSNLLSYLGRVNYNYDERYLLTVNLRRDGSSKFSPANRYGNFYGVAAAWNIANEHFLNLPSDISTLKLRAGYGSLGNQSSLGAYSWQSYIINSANYLFNNSLATGSTNVSVTDQNLKWETTTTTNIAMDFGFFNDALTLTAEYFKRKSSDILTSIPIPYSVGSYPQSVTTNAASVENHGFEFTLGYKKTKGDFNFDISTNFYTLSNKVLSLGGNNSPIYGAGSKTEVGHEVGELYGYRTEGIFQSEAQVQSHAYQNASTSPGDVIFQAQNGNDNNHDYTITDAKDRVYLGSAIPKFYFGFNYNASYKNFDLSLFFQGNLGSKVFNAVYQSLMSGGYNNAHTDELNYWTPTNTNTNIPKPAINDPSGNNRFSDRFVQSGSYAKFQNAQIGYSFSSKLLEKYKVKNLRFYLSGQNLWTITKYKGYDPDFISDGLFSRGYDYGSFPNPRTYMFGLQFSF</sequence>
<evidence type="ECO:0000256" key="1">
    <source>
        <dbReference type="ARBA" id="ARBA00004571"/>
    </source>
</evidence>
<comment type="subcellular location">
    <subcellularLocation>
        <location evidence="1 7">Cell outer membrane</location>
        <topology evidence="1 7">Multi-pass membrane protein</topology>
    </subcellularLocation>
</comment>
<dbReference type="PROSITE" id="PS52016">
    <property type="entry name" value="TONB_DEPENDENT_REC_3"/>
    <property type="match status" value="1"/>
</dbReference>
<evidence type="ECO:0000256" key="8">
    <source>
        <dbReference type="SAM" id="SignalP"/>
    </source>
</evidence>
<evidence type="ECO:0000256" key="6">
    <source>
        <dbReference type="ARBA" id="ARBA00023237"/>
    </source>
</evidence>
<dbReference type="KEGG" id="arac:E0W69_008280"/>
<feature type="signal peptide" evidence="8">
    <location>
        <begin position="1"/>
        <end position="30"/>
    </location>
</feature>
<reference evidence="10 11" key="1">
    <citation type="submission" date="2019-09" db="EMBL/GenBank/DDBJ databases">
        <title>Complete genome sequence of Arachidicoccus sp. B3-10 isolated from apple orchard soil.</title>
        <authorList>
            <person name="Kim H.S."/>
            <person name="Han K.-I."/>
            <person name="Suh M.K."/>
            <person name="Lee K.C."/>
            <person name="Eom M.K."/>
            <person name="Kim J.-S."/>
            <person name="Kang S.W."/>
            <person name="Sin Y."/>
            <person name="Lee J.-S."/>
        </authorList>
    </citation>
    <scope>NUCLEOTIDE SEQUENCE [LARGE SCALE GENOMIC DNA]</scope>
    <source>
        <strain evidence="10 11">B3-10</strain>
    </source>
</reference>
<evidence type="ECO:0000313" key="11">
    <source>
        <dbReference type="Proteomes" id="UP000292424"/>
    </source>
</evidence>
<keyword evidence="11" id="KW-1185">Reference proteome</keyword>
<proteinExistence type="inferred from homology"/>
<dbReference type="GO" id="GO:0009279">
    <property type="term" value="C:cell outer membrane"/>
    <property type="evidence" value="ECO:0007669"/>
    <property type="project" value="UniProtKB-SubCell"/>
</dbReference>
<dbReference type="OrthoDB" id="9768177at2"/>
<evidence type="ECO:0000256" key="3">
    <source>
        <dbReference type="ARBA" id="ARBA00022452"/>
    </source>
</evidence>
<keyword evidence="4 7" id="KW-0812">Transmembrane</keyword>
<evidence type="ECO:0000256" key="7">
    <source>
        <dbReference type="PROSITE-ProRule" id="PRU01360"/>
    </source>
</evidence>
<dbReference type="SUPFAM" id="SSF49464">
    <property type="entry name" value="Carboxypeptidase regulatory domain-like"/>
    <property type="match status" value="1"/>
</dbReference>
<dbReference type="InterPro" id="IPR037066">
    <property type="entry name" value="Plug_dom_sf"/>
</dbReference>
<keyword evidence="5 7" id="KW-0472">Membrane</keyword>
<dbReference type="InterPro" id="IPR036942">
    <property type="entry name" value="Beta-barrel_TonB_sf"/>
</dbReference>
<dbReference type="Gene3D" id="2.60.40.1120">
    <property type="entry name" value="Carboxypeptidase-like, regulatory domain"/>
    <property type="match status" value="1"/>
</dbReference>
<keyword evidence="10" id="KW-0675">Receptor</keyword>
<keyword evidence="6 7" id="KW-0998">Cell outer membrane</keyword>
<name>A0A5P2G3E2_9BACT</name>
<keyword evidence="2 7" id="KW-0813">Transport</keyword>
<keyword evidence="8" id="KW-0732">Signal</keyword>
<evidence type="ECO:0000256" key="5">
    <source>
        <dbReference type="ARBA" id="ARBA00023136"/>
    </source>
</evidence>
<dbReference type="Gene3D" id="2.40.170.20">
    <property type="entry name" value="TonB-dependent receptor, beta-barrel domain"/>
    <property type="match status" value="1"/>
</dbReference>
<accession>A0A5P2G3E2</accession>
<dbReference type="Proteomes" id="UP000292424">
    <property type="component" value="Chromosome"/>
</dbReference>
<evidence type="ECO:0000259" key="9">
    <source>
        <dbReference type="Pfam" id="PF07715"/>
    </source>
</evidence>
<comment type="similarity">
    <text evidence="7">Belongs to the TonB-dependent receptor family.</text>
</comment>
<dbReference type="Pfam" id="PF07715">
    <property type="entry name" value="Plug"/>
    <property type="match status" value="1"/>
</dbReference>
<organism evidence="10 11">
    <name type="scientific">Rhizosphaericola mali</name>
    <dbReference type="NCBI Taxonomy" id="2545455"/>
    <lineage>
        <taxon>Bacteria</taxon>
        <taxon>Pseudomonadati</taxon>
        <taxon>Bacteroidota</taxon>
        <taxon>Chitinophagia</taxon>
        <taxon>Chitinophagales</taxon>
        <taxon>Chitinophagaceae</taxon>
        <taxon>Rhizosphaericola</taxon>
    </lineage>
</organism>
<dbReference type="Gene3D" id="2.170.130.10">
    <property type="entry name" value="TonB-dependent receptor, plug domain"/>
    <property type="match status" value="1"/>
</dbReference>
<dbReference type="InterPro" id="IPR012910">
    <property type="entry name" value="Plug_dom"/>
</dbReference>
<gene>
    <name evidence="10" type="ORF">E0W69_008280</name>
</gene>
<evidence type="ECO:0000256" key="2">
    <source>
        <dbReference type="ARBA" id="ARBA00022448"/>
    </source>
</evidence>
<dbReference type="AlphaFoldDB" id="A0A5P2G3E2"/>
<dbReference type="InterPro" id="IPR008969">
    <property type="entry name" value="CarboxyPept-like_regulatory"/>
</dbReference>